<keyword evidence="7" id="KW-0472">Membrane</keyword>
<reference evidence="9 10" key="1">
    <citation type="journal article" date="2010" name="J. Bacteriol.">
        <title>Genome sequence of Pantoea ananatis LMG20103, the causative agent of Eucalyptus blight and dieback.</title>
        <authorList>
            <person name="De Maayer P."/>
            <person name="Chan W.Y."/>
            <person name="Venter S.N."/>
            <person name="Toth I.K."/>
            <person name="Birch P.R."/>
            <person name="Joubert F."/>
            <person name="Coutinho T.A."/>
        </authorList>
    </citation>
    <scope>NUCLEOTIDE SEQUENCE [LARGE SCALE GENOMIC DNA]</scope>
    <source>
        <strain evidence="9 10">LMG 20103</strain>
    </source>
</reference>
<dbReference type="HOGENOM" id="CLU_000604_1_2_6"/>
<keyword evidence="5" id="KW-0067">ATP-binding</keyword>
<keyword evidence="2" id="KW-0813">Transport</keyword>
<dbReference type="InterPro" id="IPR005895">
    <property type="entry name" value="ABC_transptr_haem_export_CcmA"/>
</dbReference>
<dbReference type="eggNOG" id="COG4133">
    <property type="taxonomic scope" value="Bacteria"/>
</dbReference>
<dbReference type="SMART" id="SM00382">
    <property type="entry name" value="AAA"/>
    <property type="match status" value="1"/>
</dbReference>
<evidence type="ECO:0000256" key="7">
    <source>
        <dbReference type="ARBA" id="ARBA00023136"/>
    </source>
</evidence>
<dbReference type="NCBIfam" id="NF010061">
    <property type="entry name" value="PRK13538.1"/>
    <property type="match status" value="1"/>
</dbReference>
<feature type="domain" description="ABC transporter" evidence="8">
    <location>
        <begin position="17"/>
        <end position="220"/>
    </location>
</feature>
<evidence type="ECO:0000313" key="9">
    <source>
        <dbReference type="EMBL" id="ADD77872.1"/>
    </source>
</evidence>
<dbReference type="SUPFAM" id="SSF52540">
    <property type="entry name" value="P-loop containing nucleoside triphosphate hydrolases"/>
    <property type="match status" value="1"/>
</dbReference>
<keyword evidence="3" id="KW-0547">Nucleotide-binding</keyword>
<sequence>MLSFAPYLAGAIYPSMLEIMNLLCVRDERALFEALTFRVSAGDIVQIEGPNGAGKTSLLRILAGLSTPEHGEVRWQSQQIHQQRDVWHQAMLYLGHLPGITSALSALENLRFYHPNCRDEHIFTALASVGLAGYEDVPAAQLSAGQQRRIALARLWLTQATLWILDEPLTALDPVGVETLMARFAEHAQQGGSVIVTSHQALPGLNGQIKTVRLHAMEWQ</sequence>
<dbReference type="KEGG" id="pam:PANA_2705"/>
<accession>D4GJC2</accession>
<dbReference type="InterPro" id="IPR003593">
    <property type="entry name" value="AAA+_ATPase"/>
</dbReference>
<protein>
    <submittedName>
        <fullName evidence="9">CcmA</fullName>
    </submittedName>
</protein>
<dbReference type="GO" id="GO:0005524">
    <property type="term" value="F:ATP binding"/>
    <property type="evidence" value="ECO:0007669"/>
    <property type="project" value="UniProtKB-KW"/>
</dbReference>
<evidence type="ECO:0000256" key="5">
    <source>
        <dbReference type="ARBA" id="ARBA00022840"/>
    </source>
</evidence>
<evidence type="ECO:0000256" key="2">
    <source>
        <dbReference type="ARBA" id="ARBA00022448"/>
    </source>
</evidence>
<dbReference type="GO" id="GO:0016887">
    <property type="term" value="F:ATP hydrolysis activity"/>
    <property type="evidence" value="ECO:0007669"/>
    <property type="project" value="InterPro"/>
</dbReference>
<dbReference type="CDD" id="cd03231">
    <property type="entry name" value="ABC_CcmA_heme_exporter"/>
    <property type="match status" value="1"/>
</dbReference>
<dbReference type="EMBL" id="CP001875">
    <property type="protein sequence ID" value="ADD77872.1"/>
    <property type="molecule type" value="Genomic_DNA"/>
</dbReference>
<keyword evidence="4" id="KW-0201">Cytochrome c-type biogenesis</keyword>
<evidence type="ECO:0000256" key="3">
    <source>
        <dbReference type="ARBA" id="ARBA00022741"/>
    </source>
</evidence>
<dbReference type="InterPro" id="IPR003439">
    <property type="entry name" value="ABC_transporter-like_ATP-bd"/>
</dbReference>
<dbReference type="NCBIfam" id="TIGR01189">
    <property type="entry name" value="ccmA"/>
    <property type="match status" value="1"/>
</dbReference>
<dbReference type="Proteomes" id="UP000001702">
    <property type="component" value="Chromosome"/>
</dbReference>
<evidence type="ECO:0000256" key="6">
    <source>
        <dbReference type="ARBA" id="ARBA00022967"/>
    </source>
</evidence>
<dbReference type="GO" id="GO:0022857">
    <property type="term" value="F:transmembrane transporter activity"/>
    <property type="evidence" value="ECO:0007669"/>
    <property type="project" value="InterPro"/>
</dbReference>
<dbReference type="PROSITE" id="PS00211">
    <property type="entry name" value="ABC_TRANSPORTER_1"/>
    <property type="match status" value="1"/>
</dbReference>
<gene>
    <name evidence="9" type="primary">ccmA</name>
    <name evidence="9" type="ordered locus">PANA_2705</name>
</gene>
<comment type="similarity">
    <text evidence="1">Belongs to the ABC transporter superfamily. Drug exporter-2 (TC 3.A.1.117) family.</text>
</comment>
<dbReference type="InterPro" id="IPR017871">
    <property type="entry name" value="ABC_transporter-like_CS"/>
</dbReference>
<dbReference type="PANTHER" id="PTHR43499:SF1">
    <property type="entry name" value="ABC TRANSPORTER I FAMILY MEMBER 1"/>
    <property type="match status" value="1"/>
</dbReference>
<evidence type="ECO:0000256" key="4">
    <source>
        <dbReference type="ARBA" id="ARBA00022748"/>
    </source>
</evidence>
<evidence type="ECO:0000313" key="10">
    <source>
        <dbReference type="Proteomes" id="UP000001702"/>
    </source>
</evidence>
<organism evidence="9 10">
    <name type="scientific">Pantoea ananatis (strain LMG 20103)</name>
    <dbReference type="NCBI Taxonomy" id="706191"/>
    <lineage>
        <taxon>Bacteria</taxon>
        <taxon>Pseudomonadati</taxon>
        <taxon>Pseudomonadota</taxon>
        <taxon>Gammaproteobacteria</taxon>
        <taxon>Enterobacterales</taxon>
        <taxon>Erwiniaceae</taxon>
        <taxon>Pantoea</taxon>
    </lineage>
</organism>
<name>D4GJC2_PANAM</name>
<dbReference type="STRING" id="706191.PANA_2705"/>
<keyword evidence="6" id="KW-1278">Translocase</keyword>
<dbReference type="GO" id="GO:0017004">
    <property type="term" value="P:cytochrome complex assembly"/>
    <property type="evidence" value="ECO:0007669"/>
    <property type="project" value="UniProtKB-KW"/>
</dbReference>
<dbReference type="PANTHER" id="PTHR43499">
    <property type="entry name" value="ABC TRANSPORTER I FAMILY MEMBER 1"/>
    <property type="match status" value="1"/>
</dbReference>
<dbReference type="AlphaFoldDB" id="D4GJC2"/>
<dbReference type="Gene3D" id="3.40.50.300">
    <property type="entry name" value="P-loop containing nucleotide triphosphate hydrolases"/>
    <property type="match status" value="1"/>
</dbReference>
<evidence type="ECO:0000256" key="1">
    <source>
        <dbReference type="ARBA" id="ARBA00006526"/>
    </source>
</evidence>
<dbReference type="InterPro" id="IPR027417">
    <property type="entry name" value="P-loop_NTPase"/>
</dbReference>
<dbReference type="Pfam" id="PF00005">
    <property type="entry name" value="ABC_tran"/>
    <property type="match status" value="1"/>
</dbReference>
<keyword evidence="10" id="KW-1185">Reference proteome</keyword>
<dbReference type="PROSITE" id="PS50893">
    <property type="entry name" value="ABC_TRANSPORTER_2"/>
    <property type="match status" value="1"/>
</dbReference>
<evidence type="ECO:0000259" key="8">
    <source>
        <dbReference type="PROSITE" id="PS50893"/>
    </source>
</evidence>
<proteinExistence type="inferred from homology"/>